<dbReference type="HOGENOM" id="CLU_1893740_0_0_5"/>
<evidence type="ECO:0000256" key="1">
    <source>
        <dbReference type="SAM" id="Phobius"/>
    </source>
</evidence>
<keyword evidence="1" id="KW-0472">Membrane</keyword>
<dbReference type="Proteomes" id="UP000031643">
    <property type="component" value="Chromosome"/>
</dbReference>
<dbReference type="KEGG" id="mcg:GL4_2352"/>
<feature type="transmembrane region" description="Helical" evidence="1">
    <location>
        <begin position="54"/>
        <end position="75"/>
    </location>
</feature>
<dbReference type="EMBL" id="AP014648">
    <property type="protein sequence ID" value="BAQ17789.1"/>
    <property type="molecule type" value="Genomic_DNA"/>
</dbReference>
<keyword evidence="4" id="KW-1185">Reference proteome</keyword>
<reference evidence="3 4" key="1">
    <citation type="submission" date="2014-09" db="EMBL/GenBank/DDBJ databases">
        <title>Genome sequencing of Methyloceanibacter caenitepidi Gela4.</title>
        <authorList>
            <person name="Takeuchi M."/>
            <person name="Susumu S."/>
            <person name="Kamagata Y."/>
            <person name="Oshima K."/>
            <person name="Hattori M."/>
            <person name="Iwasaki W."/>
        </authorList>
    </citation>
    <scope>NUCLEOTIDE SEQUENCE [LARGE SCALE GENOMIC DNA]</scope>
    <source>
        <strain evidence="3 4">Gela4</strain>
    </source>
</reference>
<evidence type="ECO:0000313" key="4">
    <source>
        <dbReference type="Proteomes" id="UP000031643"/>
    </source>
</evidence>
<sequence>MNSTHWGFVCFAAMLIPYFVTRVFLAFPGLLVIDRNLGPIEAMRESIRMTKGSRGRLLGMVVFWTVVGVVVRMLGFYWDEVPLEGRVVIFAALTLKWICFDLVFLLGQLSFAHAYVTLLGNAAQTSPSTAGASA</sequence>
<evidence type="ECO:0000313" key="3">
    <source>
        <dbReference type="EMBL" id="BAQ17789.1"/>
    </source>
</evidence>
<accession>A0A0A8K725</accession>
<protein>
    <recommendedName>
        <fullName evidence="2">DUF7847 domain-containing protein</fullName>
    </recommendedName>
</protein>
<keyword evidence="1" id="KW-1133">Transmembrane helix</keyword>
<keyword evidence="1" id="KW-0812">Transmembrane</keyword>
<evidence type="ECO:0000259" key="2">
    <source>
        <dbReference type="Pfam" id="PF25231"/>
    </source>
</evidence>
<name>A0A0A8K725_9HYPH</name>
<dbReference type="InterPro" id="IPR057169">
    <property type="entry name" value="DUF7847"/>
</dbReference>
<gene>
    <name evidence="3" type="ORF">GL4_2352</name>
</gene>
<feature type="transmembrane region" description="Helical" evidence="1">
    <location>
        <begin position="87"/>
        <end position="106"/>
    </location>
</feature>
<organism evidence="3 4">
    <name type="scientific">Methyloceanibacter caenitepidi</name>
    <dbReference type="NCBI Taxonomy" id="1384459"/>
    <lineage>
        <taxon>Bacteria</taxon>
        <taxon>Pseudomonadati</taxon>
        <taxon>Pseudomonadota</taxon>
        <taxon>Alphaproteobacteria</taxon>
        <taxon>Hyphomicrobiales</taxon>
        <taxon>Hyphomicrobiaceae</taxon>
        <taxon>Methyloceanibacter</taxon>
    </lineage>
</organism>
<dbReference type="AlphaFoldDB" id="A0A0A8K725"/>
<dbReference type="Pfam" id="PF25231">
    <property type="entry name" value="DUF7847"/>
    <property type="match status" value="1"/>
</dbReference>
<feature type="transmembrane region" description="Helical" evidence="1">
    <location>
        <begin position="6"/>
        <end position="33"/>
    </location>
</feature>
<proteinExistence type="predicted"/>
<feature type="domain" description="DUF7847" evidence="2">
    <location>
        <begin position="7"/>
        <end position="76"/>
    </location>
</feature>